<dbReference type="OrthoDB" id="4473at2759"/>
<dbReference type="AlphaFoldDB" id="A0A2V3IZ46"/>
<comment type="caution">
    <text evidence="2">The sequence shown here is derived from an EMBL/GenBank/DDBJ whole genome shotgun (WGS) entry which is preliminary data.</text>
</comment>
<reference evidence="2 3" key="1">
    <citation type="journal article" date="2018" name="Mol. Biol. Evol.">
        <title>Analysis of the draft genome of the red seaweed Gracilariopsis chorda provides insights into genome size evolution in Rhodophyta.</title>
        <authorList>
            <person name="Lee J."/>
            <person name="Yang E.C."/>
            <person name="Graf L."/>
            <person name="Yang J.H."/>
            <person name="Qiu H."/>
            <person name="Zel Zion U."/>
            <person name="Chan C.X."/>
            <person name="Stephens T.G."/>
            <person name="Weber A.P.M."/>
            <person name="Boo G.H."/>
            <person name="Boo S.M."/>
            <person name="Kim K.M."/>
            <person name="Shin Y."/>
            <person name="Jung M."/>
            <person name="Lee S.J."/>
            <person name="Yim H.S."/>
            <person name="Lee J.H."/>
            <person name="Bhattacharya D."/>
            <person name="Yoon H.S."/>
        </authorList>
    </citation>
    <scope>NUCLEOTIDE SEQUENCE [LARGE SCALE GENOMIC DNA]</scope>
    <source>
        <strain evidence="2 3">SKKU-2015</strain>
        <tissue evidence="2">Whole body</tissue>
    </source>
</reference>
<dbReference type="InterPro" id="IPR029063">
    <property type="entry name" value="SAM-dependent_MTases_sf"/>
</dbReference>
<feature type="chain" id="PRO_5015968620" evidence="1">
    <location>
        <begin position="28"/>
        <end position="437"/>
    </location>
</feature>
<evidence type="ECO:0000313" key="2">
    <source>
        <dbReference type="EMBL" id="PXF47345.1"/>
    </source>
</evidence>
<name>A0A2V3IZ46_9FLOR</name>
<feature type="signal peptide" evidence="1">
    <location>
        <begin position="1"/>
        <end position="27"/>
    </location>
</feature>
<sequence length="437" mass="49279">MMKSCFSPHVIQTFLPLFVIAVTCAAAESTGSSEPALQTLVNHWLHWGANWRHSSHPSAPHPRENGAGLSPGSLASEPPPSYVVGAATRNASITSQLPYPLIMMHRAEADLIASYLTNEDIYLEFGSGGSTIAFSPLVKRAYSIDHQCDYARELQGTLRSLQIHPAEGDTRFFCVDVWPGFRGWGIISPFEHGNYRQFREYVDLIESVPEKTLDKVLIDGRARMACALKILPHLHNNSLVFVHDFYSRLDHYSHILQYYIEVSRILAYRNSDPSQGPVDEPQGVVVLRRRSDLELPLSVEQIDSYYDKIAWREPYAKHATSILGRFMYNVRLFLDWGQWKRAYNPEQLTSFVVHDLVCIAAIYGIITFVYRNLELLRDNSGSLSKVTRKRDLSQSSSCSSEATALSRPNGHIKYMETEGMKAANARRKRASATALKV</sequence>
<proteinExistence type="predicted"/>
<keyword evidence="1" id="KW-0732">Signal</keyword>
<dbReference type="EMBL" id="NBIV01000025">
    <property type="protein sequence ID" value="PXF47345.1"/>
    <property type="molecule type" value="Genomic_DNA"/>
</dbReference>
<gene>
    <name evidence="2" type="ORF">BWQ96_02825</name>
</gene>
<evidence type="ECO:0000256" key="1">
    <source>
        <dbReference type="SAM" id="SignalP"/>
    </source>
</evidence>
<keyword evidence="3" id="KW-1185">Reference proteome</keyword>
<accession>A0A2V3IZ46</accession>
<protein>
    <submittedName>
        <fullName evidence="2">Uncharacterized protein</fullName>
    </submittedName>
</protein>
<evidence type="ECO:0000313" key="3">
    <source>
        <dbReference type="Proteomes" id="UP000247409"/>
    </source>
</evidence>
<dbReference type="Gene3D" id="3.40.50.150">
    <property type="entry name" value="Vaccinia Virus protein VP39"/>
    <property type="match status" value="1"/>
</dbReference>
<dbReference type="Proteomes" id="UP000247409">
    <property type="component" value="Unassembled WGS sequence"/>
</dbReference>
<organism evidence="2 3">
    <name type="scientific">Gracilariopsis chorda</name>
    <dbReference type="NCBI Taxonomy" id="448386"/>
    <lineage>
        <taxon>Eukaryota</taxon>
        <taxon>Rhodophyta</taxon>
        <taxon>Florideophyceae</taxon>
        <taxon>Rhodymeniophycidae</taxon>
        <taxon>Gracilariales</taxon>
        <taxon>Gracilariaceae</taxon>
        <taxon>Gracilariopsis</taxon>
    </lineage>
</organism>